<evidence type="ECO:0000313" key="2">
    <source>
        <dbReference type="EMBL" id="MDA3629729.1"/>
    </source>
</evidence>
<proteinExistence type="predicted"/>
<accession>A0ABT4V6Y6</accession>
<sequence length="40" mass="4362">MELIGFAALFIGLALLAALPLVALLSLVETTSKREVQRHR</sequence>
<reference evidence="2 3" key="1">
    <citation type="submission" date="2022-11" db="EMBL/GenBank/DDBJ databases">
        <title>Draft genome sequence of Saccharopolyspora sp. WRP15-2 isolated from rhizosphere soils of wild rice in Thailand.</title>
        <authorList>
            <person name="Duangmal K."/>
            <person name="Kammanee S."/>
            <person name="Muangham S."/>
        </authorList>
    </citation>
    <scope>NUCLEOTIDE SEQUENCE [LARGE SCALE GENOMIC DNA]</scope>
    <source>
        <strain evidence="2 3">WRP15-2</strain>
    </source>
</reference>
<dbReference type="Proteomes" id="UP001210380">
    <property type="component" value="Unassembled WGS sequence"/>
</dbReference>
<feature type="transmembrane region" description="Helical" evidence="1">
    <location>
        <begin position="6"/>
        <end position="28"/>
    </location>
</feature>
<dbReference type="EMBL" id="JAQGLA010000074">
    <property type="protein sequence ID" value="MDA3629729.1"/>
    <property type="molecule type" value="Genomic_DNA"/>
</dbReference>
<keyword evidence="1" id="KW-1133">Transmembrane helix</keyword>
<keyword evidence="1" id="KW-0472">Membrane</keyword>
<comment type="caution">
    <text evidence="2">The sequence shown here is derived from an EMBL/GenBank/DDBJ whole genome shotgun (WGS) entry which is preliminary data.</text>
</comment>
<protein>
    <submittedName>
        <fullName evidence="2">Uncharacterized protein</fullName>
    </submittedName>
</protein>
<evidence type="ECO:0000256" key="1">
    <source>
        <dbReference type="SAM" id="Phobius"/>
    </source>
</evidence>
<dbReference type="RefSeq" id="WP_270952781.1">
    <property type="nucleotide sequence ID" value="NZ_JAQGLA010000074.1"/>
</dbReference>
<gene>
    <name evidence="2" type="ORF">OU415_30175</name>
</gene>
<keyword evidence="1" id="KW-0812">Transmembrane</keyword>
<evidence type="ECO:0000313" key="3">
    <source>
        <dbReference type="Proteomes" id="UP001210380"/>
    </source>
</evidence>
<name>A0ABT4V6Y6_9PSEU</name>
<keyword evidence="3" id="KW-1185">Reference proteome</keyword>
<organism evidence="2 3">
    <name type="scientific">Saccharopolyspora oryzae</name>
    <dbReference type="NCBI Taxonomy" id="2997343"/>
    <lineage>
        <taxon>Bacteria</taxon>
        <taxon>Bacillati</taxon>
        <taxon>Actinomycetota</taxon>
        <taxon>Actinomycetes</taxon>
        <taxon>Pseudonocardiales</taxon>
        <taxon>Pseudonocardiaceae</taxon>
        <taxon>Saccharopolyspora</taxon>
    </lineage>
</organism>